<keyword evidence="5 7" id="KW-1133">Transmembrane helix</keyword>
<dbReference type="AlphaFoldDB" id="A0A3E0HU83"/>
<reference evidence="8 9" key="1">
    <citation type="submission" date="2018-08" db="EMBL/GenBank/DDBJ databases">
        <title>Genomic Encyclopedia of Archaeal and Bacterial Type Strains, Phase II (KMG-II): from individual species to whole genera.</title>
        <authorList>
            <person name="Goeker M."/>
        </authorList>
    </citation>
    <scope>NUCLEOTIDE SEQUENCE [LARGE SCALE GENOMIC DNA]</scope>
    <source>
        <strain evidence="8 9">DSM 45791</strain>
    </source>
</reference>
<evidence type="ECO:0000256" key="2">
    <source>
        <dbReference type="ARBA" id="ARBA00005779"/>
    </source>
</evidence>
<dbReference type="EMBL" id="QUNO01000004">
    <property type="protein sequence ID" value="REH50017.1"/>
    <property type="molecule type" value="Genomic_DNA"/>
</dbReference>
<dbReference type="Proteomes" id="UP000256269">
    <property type="component" value="Unassembled WGS sequence"/>
</dbReference>
<evidence type="ECO:0000256" key="7">
    <source>
        <dbReference type="SAM" id="Phobius"/>
    </source>
</evidence>
<evidence type="ECO:0000256" key="4">
    <source>
        <dbReference type="ARBA" id="ARBA00022692"/>
    </source>
</evidence>
<organism evidence="8 9">
    <name type="scientific">Kutzneria buriramensis</name>
    <dbReference type="NCBI Taxonomy" id="1045776"/>
    <lineage>
        <taxon>Bacteria</taxon>
        <taxon>Bacillati</taxon>
        <taxon>Actinomycetota</taxon>
        <taxon>Actinomycetes</taxon>
        <taxon>Pseudonocardiales</taxon>
        <taxon>Pseudonocardiaceae</taxon>
        <taxon>Kutzneria</taxon>
    </lineage>
</organism>
<feature type="transmembrane region" description="Helical" evidence="7">
    <location>
        <begin position="51"/>
        <end position="70"/>
    </location>
</feature>
<evidence type="ECO:0000256" key="3">
    <source>
        <dbReference type="ARBA" id="ARBA00022475"/>
    </source>
</evidence>
<accession>A0A3E0HU83</accession>
<feature type="transmembrane region" description="Helical" evidence="7">
    <location>
        <begin position="121"/>
        <end position="140"/>
    </location>
</feature>
<dbReference type="InterPro" id="IPR007140">
    <property type="entry name" value="DUF350"/>
</dbReference>
<evidence type="ECO:0000256" key="6">
    <source>
        <dbReference type="ARBA" id="ARBA00023136"/>
    </source>
</evidence>
<keyword evidence="4 7" id="KW-0812">Transmembrane</keyword>
<feature type="transmembrane region" description="Helical" evidence="7">
    <location>
        <begin position="82"/>
        <end position="101"/>
    </location>
</feature>
<dbReference type="Pfam" id="PF03994">
    <property type="entry name" value="DUF350"/>
    <property type="match status" value="1"/>
</dbReference>
<gene>
    <name evidence="8" type="ORF">BCF44_104284</name>
</gene>
<dbReference type="RefSeq" id="WP_116174550.1">
    <property type="nucleotide sequence ID" value="NZ_CP144375.1"/>
</dbReference>
<comment type="subcellular location">
    <subcellularLocation>
        <location evidence="1">Cell membrane</location>
        <topology evidence="1">Multi-pass membrane protein</topology>
    </subcellularLocation>
</comment>
<evidence type="ECO:0000256" key="1">
    <source>
        <dbReference type="ARBA" id="ARBA00004651"/>
    </source>
</evidence>
<proteinExistence type="inferred from homology"/>
<name>A0A3E0HU83_9PSEU</name>
<sequence length="141" mass="14458">MTLASLGQGIGAIALYAVIGLVLMLAGFYVIDWTTPGKLSQLVRDGRPNAAVVTSSGLFSLAFIIVIAIYNSPAKLSDGLITALVFGLAGIIAQVVVMRIFEFAMRMDIGAMLAAEKFTPASAVVAAANVALGLVVAVSVS</sequence>
<keyword evidence="6 7" id="KW-0472">Membrane</keyword>
<comment type="similarity">
    <text evidence="2">Belongs to the UPF0719 family.</text>
</comment>
<dbReference type="OrthoDB" id="5191770at2"/>
<keyword evidence="9" id="KW-1185">Reference proteome</keyword>
<protein>
    <submittedName>
        <fullName evidence="8">Uncharacterized protein DUF350</fullName>
    </submittedName>
</protein>
<dbReference type="GO" id="GO:0005886">
    <property type="term" value="C:plasma membrane"/>
    <property type="evidence" value="ECO:0007669"/>
    <property type="project" value="UniProtKB-SubCell"/>
</dbReference>
<evidence type="ECO:0000313" key="8">
    <source>
        <dbReference type="EMBL" id="REH50017.1"/>
    </source>
</evidence>
<comment type="caution">
    <text evidence="8">The sequence shown here is derived from an EMBL/GenBank/DDBJ whole genome shotgun (WGS) entry which is preliminary data.</text>
</comment>
<keyword evidence="3" id="KW-1003">Cell membrane</keyword>
<evidence type="ECO:0000313" key="9">
    <source>
        <dbReference type="Proteomes" id="UP000256269"/>
    </source>
</evidence>
<feature type="transmembrane region" description="Helical" evidence="7">
    <location>
        <begin position="12"/>
        <end position="31"/>
    </location>
</feature>
<evidence type="ECO:0000256" key="5">
    <source>
        <dbReference type="ARBA" id="ARBA00022989"/>
    </source>
</evidence>